<protein>
    <recommendedName>
        <fullName evidence="2">receptor protein-tyrosine kinase</fullName>
        <ecNumber evidence="2">2.7.10.1</ecNumber>
    </recommendedName>
</protein>
<evidence type="ECO:0000256" key="20">
    <source>
        <dbReference type="PIRSR" id="PIRSR000615-3"/>
    </source>
</evidence>
<keyword evidence="15" id="KW-0325">Glycoprotein</keyword>
<sequence>MDRENGNGDILSLKNLQISDNGEYKCQKIRSNEFDQVYVFVREKDDEEASIFLIKKFLPAYKDNQSKYVVGCRAKAKIEGVVKLFIDGRDETYSATYDPRYGFSIKYNFVPGTTVSAACSYGFYGEDKVEFLLIPMADTKYEGGNLTITKNTEWPYVGGSLQLDCHYSNAGLNLQLIWRCPRCQTSPNEVSGRYNRTKQAKTVRSLIIGNLNAFDSGIYECILNDTDNPSLNKSEVIEIKISPSKEQVKFEDSHMEFNEGEVMIVKGTIEVFPADYEIDVEWVKVLVSKVSEHAKLDDSGMYVISPSFVILTFSKLLSTQVTVSVLLISRNRYQLSVKFSNGRSFARNWTVFVNRQSEVIEPVILIDNLRSKPFIVMQEQKFLVLCYTRDVEKHELKLFYKSHNGEEWSSINEIEELTGLTVDSAVKSIFHASLSVDIKCEIPNNVKVDIVRVFVTDVNGIEINFRPTKPSSDFIEENDLVYERDDLSFTCRLPLGHNYTVSWYHNGSQLELPVAEERTSLSENFILKRKNAALDFTGTYKCLAVDERSEEHFSETHIQVKKVTAPFINEHLQKSAVTVEYGKGAELICPIEGQPEPMYTWLKGGVEINTAGSRTRKLSFPRVIGSDQGLYSCMAINRQGHVQTTTRLEVTNVPERSSAHWWIILTVITVSLLMLGAAGIYILRQRKKNILITQQLQALHNQLMGEALSSPCIIDEKHPLLEHIERISYDKKYEIKKENLSFKQLLGGGQFGQVHLGTLCRSRVSDAVAASDTMDVAIKSPRDGRNVTHQKALADELKVMIAVGVHPNVLGLIGAVTKKMTSGHLFVVMEYCANDSLKNFLSKHSAGFLNEIEEITDSVNVGGFSSPSGDAESAYLLPVHSRLTDTPIPMCKYKAEVDEQWAEQVDKERVADKMVTTSDLISFGFQIANGMEYLASRTCIHRDLAARNILVTRNRAIRIADFGLARKDERIYHVKNSQNVPLPLKWMALESILNHDFTEQSDVWAYGVLLWEIFSLGRVPYPEVQNTELVKYLESGRRMDQPKFAADIIYELMRQCWLSEPMERPLFSECKMVMREELQKASPPLDKRLASILEHDRIVMNRFSEWRDGAEEPDLAAQTSRNGFIAVPTQEPTSSERGHNFYLNI</sequence>
<evidence type="ECO:0000256" key="6">
    <source>
        <dbReference type="ARBA" id="ARBA00022737"/>
    </source>
</evidence>
<dbReference type="Pfam" id="PF07679">
    <property type="entry name" value="I-set"/>
    <property type="match status" value="1"/>
</dbReference>
<evidence type="ECO:0000256" key="10">
    <source>
        <dbReference type="ARBA" id="ARBA00022989"/>
    </source>
</evidence>
<evidence type="ECO:0000313" key="25">
    <source>
        <dbReference type="EMBL" id="VDD85778.1"/>
    </source>
</evidence>
<evidence type="ECO:0000256" key="11">
    <source>
        <dbReference type="ARBA" id="ARBA00023136"/>
    </source>
</evidence>
<reference evidence="25 26" key="2">
    <citation type="submission" date="2018-10" db="EMBL/GenBank/DDBJ databases">
        <authorList>
            <consortium name="Pathogen Informatics"/>
        </authorList>
    </citation>
    <scope>NUCLEOTIDE SEQUENCE [LARGE SCALE GENOMIC DNA]</scope>
</reference>
<keyword evidence="10 22" id="KW-1133">Transmembrane helix</keyword>
<keyword evidence="20" id="KW-0479">Metal-binding</keyword>
<feature type="binding site" evidence="20">
    <location>
        <position position="948"/>
    </location>
    <ligand>
        <name>Mg(2+)</name>
        <dbReference type="ChEBI" id="CHEBI:18420"/>
    </ligand>
</feature>
<keyword evidence="7 19" id="KW-0547">Nucleotide-binding</keyword>
<evidence type="ECO:0000256" key="1">
    <source>
        <dbReference type="ARBA" id="ARBA00004162"/>
    </source>
</evidence>
<dbReference type="SMART" id="SM00409">
    <property type="entry name" value="IG"/>
    <property type="match status" value="3"/>
</dbReference>
<dbReference type="InterPro" id="IPR007110">
    <property type="entry name" value="Ig-like_dom"/>
</dbReference>
<evidence type="ECO:0000256" key="15">
    <source>
        <dbReference type="ARBA" id="ARBA00023180"/>
    </source>
</evidence>
<feature type="domain" description="Ig-like" evidence="24">
    <location>
        <begin position="158"/>
        <end position="238"/>
    </location>
</feature>
<dbReference type="AlphaFoldDB" id="A0A0N4UUX3"/>
<evidence type="ECO:0000256" key="4">
    <source>
        <dbReference type="ARBA" id="ARBA00022679"/>
    </source>
</evidence>
<dbReference type="InterPro" id="IPR050122">
    <property type="entry name" value="RTK"/>
</dbReference>
<keyword evidence="14" id="KW-0675">Receptor</keyword>
<keyword evidence="20" id="KW-0460">Magnesium</keyword>
<evidence type="ECO:0000256" key="7">
    <source>
        <dbReference type="ARBA" id="ARBA00022741"/>
    </source>
</evidence>
<dbReference type="GO" id="GO:0045138">
    <property type="term" value="P:nematode male tail tip morphogenesis"/>
    <property type="evidence" value="ECO:0007669"/>
    <property type="project" value="UniProtKB-ARBA"/>
</dbReference>
<dbReference type="InterPro" id="IPR008266">
    <property type="entry name" value="Tyr_kinase_AS"/>
</dbReference>
<gene>
    <name evidence="25" type="ORF">EVEC_LOCUS921</name>
</gene>
<dbReference type="SMART" id="SM00408">
    <property type="entry name" value="IGc2"/>
    <property type="match status" value="3"/>
</dbReference>
<dbReference type="CDD" id="cd00096">
    <property type="entry name" value="Ig"/>
    <property type="match status" value="2"/>
</dbReference>
<dbReference type="InterPro" id="IPR000719">
    <property type="entry name" value="Prot_kinase_dom"/>
</dbReference>
<dbReference type="WBParaSite" id="EVEC_0000121301-mRNA-1">
    <property type="protein sequence ID" value="EVEC_0000121301-mRNA-1"/>
    <property type="gene ID" value="EVEC_0000121301"/>
</dbReference>
<keyword evidence="16" id="KW-0393">Immunoglobulin domain</keyword>
<evidence type="ECO:0000256" key="5">
    <source>
        <dbReference type="ARBA" id="ARBA00022692"/>
    </source>
</evidence>
<dbReference type="PROSITE" id="PS00107">
    <property type="entry name" value="PROTEIN_KINASE_ATP"/>
    <property type="match status" value="1"/>
</dbReference>
<dbReference type="PANTHER" id="PTHR24416:SF602">
    <property type="entry name" value="PROTEIN VER-1-RELATED"/>
    <property type="match status" value="1"/>
</dbReference>
<keyword evidence="6" id="KW-0677">Repeat</keyword>
<evidence type="ECO:0000256" key="3">
    <source>
        <dbReference type="ARBA" id="ARBA00022475"/>
    </source>
</evidence>
<keyword evidence="5 22" id="KW-0812">Transmembrane</keyword>
<dbReference type="InterPro" id="IPR036179">
    <property type="entry name" value="Ig-like_dom_sf"/>
</dbReference>
<dbReference type="STRING" id="51028.A0A0N4UUX3"/>
<dbReference type="SUPFAM" id="SSF48726">
    <property type="entry name" value="Immunoglobulin"/>
    <property type="match status" value="3"/>
</dbReference>
<dbReference type="GO" id="GO:0005524">
    <property type="term" value="F:ATP binding"/>
    <property type="evidence" value="ECO:0007669"/>
    <property type="project" value="UniProtKB-UniRule"/>
</dbReference>
<dbReference type="GO" id="GO:0005886">
    <property type="term" value="C:plasma membrane"/>
    <property type="evidence" value="ECO:0007669"/>
    <property type="project" value="UniProtKB-SubCell"/>
</dbReference>
<comment type="catalytic activity">
    <reaction evidence="17">
        <text>L-tyrosyl-[protein] + ATP = O-phospho-L-tyrosyl-[protein] + ADP + H(+)</text>
        <dbReference type="Rhea" id="RHEA:10596"/>
        <dbReference type="Rhea" id="RHEA-COMP:10136"/>
        <dbReference type="Rhea" id="RHEA-COMP:20101"/>
        <dbReference type="ChEBI" id="CHEBI:15378"/>
        <dbReference type="ChEBI" id="CHEBI:30616"/>
        <dbReference type="ChEBI" id="CHEBI:46858"/>
        <dbReference type="ChEBI" id="CHEBI:61978"/>
        <dbReference type="ChEBI" id="CHEBI:456216"/>
        <dbReference type="EC" id="2.7.10.1"/>
    </reaction>
</comment>
<dbReference type="GO" id="GO:0004714">
    <property type="term" value="F:transmembrane receptor protein tyrosine kinase activity"/>
    <property type="evidence" value="ECO:0007669"/>
    <property type="project" value="UniProtKB-EC"/>
</dbReference>
<proteinExistence type="predicted"/>
<dbReference type="GO" id="GO:0043235">
    <property type="term" value="C:receptor complex"/>
    <property type="evidence" value="ECO:0007669"/>
    <property type="project" value="TreeGrafter"/>
</dbReference>
<evidence type="ECO:0000256" key="17">
    <source>
        <dbReference type="ARBA" id="ARBA00051243"/>
    </source>
</evidence>
<feature type="domain" description="Protein kinase" evidence="23">
    <location>
        <begin position="740"/>
        <end position="1085"/>
    </location>
</feature>
<evidence type="ECO:0000256" key="19">
    <source>
        <dbReference type="PIRSR" id="PIRSR000615-2"/>
    </source>
</evidence>
<feature type="binding site" evidence="19">
    <location>
        <position position="947"/>
    </location>
    <ligand>
        <name>ATP</name>
        <dbReference type="ChEBI" id="CHEBI:30616"/>
    </ligand>
</feature>
<feature type="binding site" evidence="20">
    <location>
        <position position="961"/>
    </location>
    <ligand>
        <name>Mg(2+)</name>
        <dbReference type="ChEBI" id="CHEBI:18420"/>
    </ligand>
</feature>
<dbReference type="Gene3D" id="1.10.510.10">
    <property type="entry name" value="Transferase(Phosphotransferase) domain 1"/>
    <property type="match status" value="1"/>
</dbReference>
<dbReference type="CDD" id="cd00192">
    <property type="entry name" value="PTKc"/>
    <property type="match status" value="1"/>
</dbReference>
<keyword evidence="13" id="KW-1015">Disulfide bond</keyword>
<dbReference type="InterPro" id="IPR011009">
    <property type="entry name" value="Kinase-like_dom_sf"/>
</dbReference>
<evidence type="ECO:0000259" key="24">
    <source>
        <dbReference type="PROSITE" id="PS50835"/>
    </source>
</evidence>
<keyword evidence="11 22" id="KW-0472">Membrane</keyword>
<dbReference type="SUPFAM" id="SSF56112">
    <property type="entry name" value="Protein kinase-like (PK-like)"/>
    <property type="match status" value="1"/>
</dbReference>
<dbReference type="InterPro" id="IPR013098">
    <property type="entry name" value="Ig_I-set"/>
</dbReference>
<dbReference type="OrthoDB" id="5912975at2759"/>
<keyword evidence="12" id="KW-0829">Tyrosine-protein kinase</keyword>
<keyword evidence="8" id="KW-0418">Kinase</keyword>
<dbReference type="GO" id="GO:0046872">
    <property type="term" value="F:metal ion binding"/>
    <property type="evidence" value="ECO:0007669"/>
    <property type="project" value="UniProtKB-KW"/>
</dbReference>
<dbReference type="PIRSF" id="PIRSF000615">
    <property type="entry name" value="TyrPK_CSF1-R"/>
    <property type="match status" value="1"/>
</dbReference>
<dbReference type="Pfam" id="PF07714">
    <property type="entry name" value="PK_Tyr_Ser-Thr"/>
    <property type="match status" value="1"/>
</dbReference>
<feature type="binding site" evidence="19 21">
    <location>
        <position position="779"/>
    </location>
    <ligand>
        <name>ATP</name>
        <dbReference type="ChEBI" id="CHEBI:30616"/>
    </ligand>
</feature>
<evidence type="ECO:0000256" key="14">
    <source>
        <dbReference type="ARBA" id="ARBA00023170"/>
    </source>
</evidence>
<dbReference type="PANTHER" id="PTHR24416">
    <property type="entry name" value="TYROSINE-PROTEIN KINASE RECEPTOR"/>
    <property type="match status" value="1"/>
</dbReference>
<dbReference type="Proteomes" id="UP000274131">
    <property type="component" value="Unassembled WGS sequence"/>
</dbReference>
<dbReference type="InterPro" id="IPR020635">
    <property type="entry name" value="Tyr_kinase_cat_dom"/>
</dbReference>
<evidence type="ECO:0000313" key="27">
    <source>
        <dbReference type="WBParaSite" id="EVEC_0000121301-mRNA-1"/>
    </source>
</evidence>
<feature type="active site" description="Proton acceptor" evidence="18">
    <location>
        <position position="943"/>
    </location>
</feature>
<evidence type="ECO:0000256" key="2">
    <source>
        <dbReference type="ARBA" id="ARBA00011902"/>
    </source>
</evidence>
<evidence type="ECO:0000256" key="9">
    <source>
        <dbReference type="ARBA" id="ARBA00022840"/>
    </source>
</evidence>
<dbReference type="FunFam" id="1.10.510.10:FF:000554">
    <property type="entry name" value="Predicted protein"/>
    <property type="match status" value="1"/>
</dbReference>
<evidence type="ECO:0000256" key="13">
    <source>
        <dbReference type="ARBA" id="ARBA00023157"/>
    </source>
</evidence>
<evidence type="ECO:0000256" key="16">
    <source>
        <dbReference type="ARBA" id="ARBA00023319"/>
    </source>
</evidence>
<evidence type="ECO:0000256" key="22">
    <source>
        <dbReference type="SAM" id="Phobius"/>
    </source>
</evidence>
<keyword evidence="4" id="KW-0808">Transferase</keyword>
<dbReference type="GO" id="GO:0007169">
    <property type="term" value="P:cell surface receptor protein tyrosine kinase signaling pathway"/>
    <property type="evidence" value="ECO:0007669"/>
    <property type="project" value="TreeGrafter"/>
</dbReference>
<dbReference type="FunFam" id="3.30.200.20:FF:000586">
    <property type="entry name" value="Receptor protein-tyrosine kinase"/>
    <property type="match status" value="1"/>
</dbReference>
<feature type="transmembrane region" description="Helical" evidence="22">
    <location>
        <begin position="661"/>
        <end position="683"/>
    </location>
</feature>
<comment type="subcellular location">
    <subcellularLocation>
        <location evidence="1">Cell membrane</location>
        <topology evidence="1">Single-pass membrane protein</topology>
    </subcellularLocation>
</comment>
<dbReference type="PROSITE" id="PS50835">
    <property type="entry name" value="IG_LIKE"/>
    <property type="match status" value="3"/>
</dbReference>
<dbReference type="InterPro" id="IPR001245">
    <property type="entry name" value="Ser-Thr/Tyr_kinase_cat_dom"/>
</dbReference>
<dbReference type="EC" id="2.7.10.1" evidence="2"/>
<keyword evidence="9 19" id="KW-0067">ATP-binding</keyword>
<dbReference type="SMART" id="SM00219">
    <property type="entry name" value="TyrKc"/>
    <property type="match status" value="1"/>
</dbReference>
<evidence type="ECO:0000259" key="23">
    <source>
        <dbReference type="PROSITE" id="PS50011"/>
    </source>
</evidence>
<keyword evidence="26" id="KW-1185">Reference proteome</keyword>
<dbReference type="FunFam" id="2.60.40.10:FF:000032">
    <property type="entry name" value="palladin isoform X1"/>
    <property type="match status" value="1"/>
</dbReference>
<dbReference type="PROSITE" id="PS00109">
    <property type="entry name" value="PROTEIN_KINASE_TYR"/>
    <property type="match status" value="1"/>
</dbReference>
<organism evidence="27">
    <name type="scientific">Enterobius vermicularis</name>
    <name type="common">Human pinworm</name>
    <dbReference type="NCBI Taxonomy" id="51028"/>
    <lineage>
        <taxon>Eukaryota</taxon>
        <taxon>Metazoa</taxon>
        <taxon>Ecdysozoa</taxon>
        <taxon>Nematoda</taxon>
        <taxon>Chromadorea</taxon>
        <taxon>Rhabditida</taxon>
        <taxon>Spirurina</taxon>
        <taxon>Oxyuridomorpha</taxon>
        <taxon>Oxyuroidea</taxon>
        <taxon>Oxyuridae</taxon>
        <taxon>Enterobius</taxon>
    </lineage>
</organism>
<evidence type="ECO:0000256" key="12">
    <source>
        <dbReference type="ARBA" id="ARBA00023137"/>
    </source>
</evidence>
<evidence type="ECO:0000256" key="18">
    <source>
        <dbReference type="PIRSR" id="PIRSR000615-1"/>
    </source>
</evidence>
<keyword evidence="3" id="KW-1003">Cell membrane</keyword>
<accession>A0A0N4UUX3</accession>
<dbReference type="Gene3D" id="3.30.200.20">
    <property type="entry name" value="Phosphorylase Kinase, domain 1"/>
    <property type="match status" value="1"/>
</dbReference>
<dbReference type="InterPro" id="IPR003599">
    <property type="entry name" value="Ig_sub"/>
</dbReference>
<dbReference type="InterPro" id="IPR003598">
    <property type="entry name" value="Ig_sub2"/>
</dbReference>
<dbReference type="Gene3D" id="2.60.40.10">
    <property type="entry name" value="Immunoglobulins"/>
    <property type="match status" value="3"/>
</dbReference>
<dbReference type="InterPro" id="IPR017441">
    <property type="entry name" value="Protein_kinase_ATP_BS"/>
</dbReference>
<feature type="domain" description="Ig-like" evidence="24">
    <location>
        <begin position="566"/>
        <end position="651"/>
    </location>
</feature>
<dbReference type="EMBL" id="UXUI01007150">
    <property type="protein sequence ID" value="VDD85778.1"/>
    <property type="molecule type" value="Genomic_DNA"/>
</dbReference>
<evidence type="ECO:0000256" key="8">
    <source>
        <dbReference type="ARBA" id="ARBA00022777"/>
    </source>
</evidence>
<evidence type="ECO:0000256" key="21">
    <source>
        <dbReference type="PROSITE-ProRule" id="PRU10141"/>
    </source>
</evidence>
<dbReference type="InterPro" id="IPR013783">
    <property type="entry name" value="Ig-like_fold"/>
</dbReference>
<reference evidence="27" key="1">
    <citation type="submission" date="2017-02" db="UniProtKB">
        <authorList>
            <consortium name="WormBaseParasite"/>
        </authorList>
    </citation>
    <scope>IDENTIFICATION</scope>
</reference>
<name>A0A0N4UUX3_ENTVE</name>
<dbReference type="PROSITE" id="PS50011">
    <property type="entry name" value="PROTEIN_KINASE_DOM"/>
    <property type="match status" value="1"/>
</dbReference>
<feature type="domain" description="Ig-like" evidence="24">
    <location>
        <begin position="470"/>
        <end position="554"/>
    </location>
</feature>
<evidence type="ECO:0000313" key="26">
    <source>
        <dbReference type="Proteomes" id="UP000274131"/>
    </source>
</evidence>
<feature type="binding site" evidence="19">
    <location>
        <begin position="747"/>
        <end position="754"/>
    </location>
    <ligand>
        <name>ATP</name>
        <dbReference type="ChEBI" id="CHEBI:30616"/>
    </ligand>
</feature>